<dbReference type="Proteomes" id="UP000322214">
    <property type="component" value="Chromosome"/>
</dbReference>
<dbReference type="Gene3D" id="3.40.50.1580">
    <property type="entry name" value="Nucleoside phosphorylase domain"/>
    <property type="match status" value="1"/>
</dbReference>
<sequence length="205" mass="20953">MSKILLLVPTEFELNKLRPHLNHLDNENVEVAVCGFGPIAAAARTATLIQQVQPTAILLTGIAGAIGDSLSVGQASVFSDVLIDGIGAGSGEEFESAQSMGWNFWGTIGARLDLVGGSGAGSLLTVCAASGSQAQADSRCERFPGAIAEDMETFAVAFAAAVANVPLTAIRGISNVAGDRAKGNWKIDEALVAAAALVNKWTSAA</sequence>
<accession>A0A5B9P3L2</accession>
<reference evidence="3 4" key="1">
    <citation type="submission" date="2019-08" db="EMBL/GenBank/DDBJ databases">
        <title>Deep-cultivation of Planctomycetes and their phenomic and genomic characterization uncovers novel biology.</title>
        <authorList>
            <person name="Wiegand S."/>
            <person name="Jogler M."/>
            <person name="Boedeker C."/>
            <person name="Pinto D."/>
            <person name="Vollmers J."/>
            <person name="Rivas-Marin E."/>
            <person name="Kohn T."/>
            <person name="Peeters S.H."/>
            <person name="Heuer A."/>
            <person name="Rast P."/>
            <person name="Oberbeckmann S."/>
            <person name="Bunk B."/>
            <person name="Jeske O."/>
            <person name="Meyerdierks A."/>
            <person name="Storesund J.E."/>
            <person name="Kallscheuer N."/>
            <person name="Luecker S."/>
            <person name="Lage O.M."/>
            <person name="Pohl T."/>
            <person name="Merkel B.J."/>
            <person name="Hornburger P."/>
            <person name="Mueller R.-W."/>
            <person name="Bruemmer F."/>
            <person name="Labrenz M."/>
            <person name="Spormann A.M."/>
            <person name="Op den Camp H."/>
            <person name="Overmann J."/>
            <person name="Amann R."/>
            <person name="Jetten M.S.M."/>
            <person name="Mascher T."/>
            <person name="Medema M.H."/>
            <person name="Devos D.P."/>
            <person name="Kaster A.-K."/>
            <person name="Ovreas L."/>
            <person name="Rohde M."/>
            <person name="Galperin M.Y."/>
            <person name="Jogler C."/>
        </authorList>
    </citation>
    <scope>NUCLEOTIDE SEQUENCE [LARGE SCALE GENOMIC DNA]</scope>
    <source>
        <strain evidence="3 4">FC18</strain>
    </source>
</reference>
<proteinExistence type="predicted"/>
<dbReference type="EMBL" id="CP042912">
    <property type="protein sequence ID" value="QEG20988.1"/>
    <property type="molecule type" value="Genomic_DNA"/>
</dbReference>
<dbReference type="GO" id="GO:0008930">
    <property type="term" value="F:methylthioadenosine nucleosidase activity"/>
    <property type="evidence" value="ECO:0007669"/>
    <property type="project" value="TreeGrafter"/>
</dbReference>
<dbReference type="NCBIfam" id="TIGR03664">
    <property type="entry name" value="fut_nucase"/>
    <property type="match status" value="1"/>
</dbReference>
<keyword evidence="4" id="KW-1185">Reference proteome</keyword>
<dbReference type="KEGG" id="mff:MFFC18_08390"/>
<dbReference type="GO" id="GO:0019284">
    <property type="term" value="P:L-methionine salvage from S-adenosylmethionine"/>
    <property type="evidence" value="ECO:0007669"/>
    <property type="project" value="TreeGrafter"/>
</dbReference>
<dbReference type="GO" id="GO:0008782">
    <property type="term" value="F:adenosylhomocysteine nucleosidase activity"/>
    <property type="evidence" value="ECO:0007669"/>
    <property type="project" value="TreeGrafter"/>
</dbReference>
<keyword evidence="3" id="KW-0326">Glycosidase</keyword>
<dbReference type="InterPro" id="IPR019963">
    <property type="entry name" value="FL_hydrolase_MqnB"/>
</dbReference>
<dbReference type="STRING" id="980251.GCA_001642875_02861"/>
<feature type="domain" description="Nucleoside phosphorylase" evidence="2">
    <location>
        <begin position="121"/>
        <end position="191"/>
    </location>
</feature>
<dbReference type="AlphaFoldDB" id="A0A5B9P3L2"/>
<dbReference type="InterPro" id="IPR000845">
    <property type="entry name" value="Nucleoside_phosphorylase_d"/>
</dbReference>
<organism evidence="3 4">
    <name type="scientific">Mariniblastus fucicola</name>
    <dbReference type="NCBI Taxonomy" id="980251"/>
    <lineage>
        <taxon>Bacteria</taxon>
        <taxon>Pseudomonadati</taxon>
        <taxon>Planctomycetota</taxon>
        <taxon>Planctomycetia</taxon>
        <taxon>Pirellulales</taxon>
        <taxon>Pirellulaceae</taxon>
        <taxon>Mariniblastus</taxon>
    </lineage>
</organism>
<protein>
    <recommendedName>
        <fullName evidence="1">Futalosine hydrolase</fullName>
        <ecNumber evidence="1">3.2.2.26</ecNumber>
    </recommendedName>
</protein>
<gene>
    <name evidence="3" type="primary">mqnB</name>
    <name evidence="3" type="ORF">MFFC18_08390</name>
</gene>
<feature type="domain" description="Nucleoside phosphorylase" evidence="2">
    <location>
        <begin position="20"/>
        <end position="89"/>
    </location>
</feature>
<dbReference type="Pfam" id="PF01048">
    <property type="entry name" value="PNP_UDP_1"/>
    <property type="match status" value="2"/>
</dbReference>
<evidence type="ECO:0000313" key="4">
    <source>
        <dbReference type="Proteomes" id="UP000322214"/>
    </source>
</evidence>
<dbReference type="PANTHER" id="PTHR46832:SF2">
    <property type="entry name" value="FUTALOSINE HYDROLASE"/>
    <property type="match status" value="1"/>
</dbReference>
<dbReference type="GO" id="GO:0009116">
    <property type="term" value="P:nucleoside metabolic process"/>
    <property type="evidence" value="ECO:0007669"/>
    <property type="project" value="InterPro"/>
</dbReference>
<dbReference type="GO" id="GO:0009234">
    <property type="term" value="P:menaquinone biosynthetic process"/>
    <property type="evidence" value="ECO:0007669"/>
    <property type="project" value="UniProtKB-UniRule"/>
</dbReference>
<evidence type="ECO:0000256" key="1">
    <source>
        <dbReference type="NCBIfam" id="TIGR03664"/>
    </source>
</evidence>
<evidence type="ECO:0000259" key="2">
    <source>
        <dbReference type="Pfam" id="PF01048"/>
    </source>
</evidence>
<dbReference type="PANTHER" id="PTHR46832">
    <property type="entry name" value="5'-METHYLTHIOADENOSINE/S-ADENOSYLHOMOCYSTEINE NUCLEOSIDASE"/>
    <property type="match status" value="1"/>
</dbReference>
<dbReference type="RefSeq" id="WP_075085321.1">
    <property type="nucleotide sequence ID" value="NZ_CP042912.1"/>
</dbReference>
<keyword evidence="3" id="KW-0378">Hydrolase</keyword>
<evidence type="ECO:0000313" key="3">
    <source>
        <dbReference type="EMBL" id="QEG20988.1"/>
    </source>
</evidence>
<dbReference type="OrthoDB" id="9788270at2"/>
<dbReference type="EC" id="3.2.2.26" evidence="1"/>
<name>A0A5B9P3L2_9BACT</name>
<dbReference type="InterPro" id="IPR035994">
    <property type="entry name" value="Nucleoside_phosphorylase_sf"/>
</dbReference>
<dbReference type="SUPFAM" id="SSF53167">
    <property type="entry name" value="Purine and uridine phosphorylases"/>
    <property type="match status" value="1"/>
</dbReference>
<dbReference type="GO" id="GO:0005829">
    <property type="term" value="C:cytosol"/>
    <property type="evidence" value="ECO:0007669"/>
    <property type="project" value="TreeGrafter"/>
</dbReference>